<dbReference type="EMBL" id="CM056820">
    <property type="protein sequence ID" value="KAJ8615058.1"/>
    <property type="molecule type" value="Genomic_DNA"/>
</dbReference>
<evidence type="ECO:0000313" key="1">
    <source>
        <dbReference type="EMBL" id="KAJ8615058.1"/>
    </source>
</evidence>
<evidence type="ECO:0000313" key="2">
    <source>
        <dbReference type="Proteomes" id="UP001234297"/>
    </source>
</evidence>
<accession>A0ACC2K2C1</accession>
<sequence>MAATTAAAAKTSVKQQRQHGNRKTAMTVMAPPIFSYANHDGDQRCETLLRRQSARRDPVSPFPAVFFLCNSAVAALSLVLEIFFSGEVAAGIPGLLLRFLHDDVSNNAQQRRSAAATIYLLFRRSVPAHVQDPVCDDSGD</sequence>
<name>A0ACC2K2C1_PERAE</name>
<reference evidence="1 2" key="1">
    <citation type="journal article" date="2022" name="Hortic Res">
        <title>A haplotype resolved chromosomal level avocado genome allows analysis of novel avocado genes.</title>
        <authorList>
            <person name="Nath O."/>
            <person name="Fletcher S.J."/>
            <person name="Hayward A."/>
            <person name="Shaw L.M."/>
            <person name="Masouleh A.K."/>
            <person name="Furtado A."/>
            <person name="Henry R.J."/>
            <person name="Mitter N."/>
        </authorList>
    </citation>
    <scope>NUCLEOTIDE SEQUENCE [LARGE SCALE GENOMIC DNA]</scope>
    <source>
        <strain evidence="2">cv. Hass</strain>
    </source>
</reference>
<proteinExistence type="predicted"/>
<gene>
    <name evidence="1" type="ORF">MRB53_034430</name>
</gene>
<organism evidence="1 2">
    <name type="scientific">Persea americana</name>
    <name type="common">Avocado</name>
    <dbReference type="NCBI Taxonomy" id="3435"/>
    <lineage>
        <taxon>Eukaryota</taxon>
        <taxon>Viridiplantae</taxon>
        <taxon>Streptophyta</taxon>
        <taxon>Embryophyta</taxon>
        <taxon>Tracheophyta</taxon>
        <taxon>Spermatophyta</taxon>
        <taxon>Magnoliopsida</taxon>
        <taxon>Magnoliidae</taxon>
        <taxon>Laurales</taxon>
        <taxon>Lauraceae</taxon>
        <taxon>Persea</taxon>
    </lineage>
</organism>
<comment type="caution">
    <text evidence="1">The sequence shown here is derived from an EMBL/GenBank/DDBJ whole genome shotgun (WGS) entry which is preliminary data.</text>
</comment>
<protein>
    <submittedName>
        <fullName evidence="1">Uncharacterized protein</fullName>
    </submittedName>
</protein>
<keyword evidence="2" id="KW-1185">Reference proteome</keyword>
<dbReference type="Proteomes" id="UP001234297">
    <property type="component" value="Chromosome 12"/>
</dbReference>